<proteinExistence type="predicted"/>
<dbReference type="EMBL" id="CP148753">
    <property type="protein sequence ID" value="WXR72342.1"/>
    <property type="molecule type" value="Genomic_DNA"/>
</dbReference>
<dbReference type="EMBL" id="UFQC01000021">
    <property type="protein sequence ID" value="SSW70083.1"/>
    <property type="molecule type" value="Genomic_DNA"/>
</dbReference>
<dbReference type="Pfam" id="PF24697">
    <property type="entry name" value="DUF7661"/>
    <property type="match status" value="1"/>
</dbReference>
<dbReference type="RefSeq" id="WP_129242469.1">
    <property type="nucleotide sequence ID" value="NZ_CP148753.1"/>
</dbReference>
<keyword evidence="5" id="KW-1185">Reference proteome</keyword>
<protein>
    <recommendedName>
        <fullName evidence="1">DUF7661 domain-containing protein</fullName>
    </recommendedName>
</protein>
<dbReference type="Proteomes" id="UP001456224">
    <property type="component" value="Chromosome"/>
</dbReference>
<accession>A0A446CQK3</accession>
<evidence type="ECO:0000259" key="1">
    <source>
        <dbReference type="Pfam" id="PF24697"/>
    </source>
</evidence>
<gene>
    <name evidence="2" type="ORF">AVE30378_03818</name>
    <name evidence="3" type="ORF">WHX56_22180</name>
</gene>
<evidence type="ECO:0000313" key="3">
    <source>
        <dbReference type="EMBL" id="WXR72342.1"/>
    </source>
</evidence>
<dbReference type="InterPro" id="IPR056078">
    <property type="entry name" value="DUF7661"/>
</dbReference>
<organism evidence="2 4">
    <name type="scientific">Achromobacter veterisilvae</name>
    <dbReference type="NCBI Taxonomy" id="2069367"/>
    <lineage>
        <taxon>Bacteria</taxon>
        <taxon>Pseudomonadati</taxon>
        <taxon>Pseudomonadota</taxon>
        <taxon>Betaproteobacteria</taxon>
        <taxon>Burkholderiales</taxon>
        <taxon>Alcaligenaceae</taxon>
        <taxon>Achromobacter</taxon>
    </lineage>
</organism>
<name>A0A446CQK3_9BURK</name>
<evidence type="ECO:0000313" key="4">
    <source>
        <dbReference type="Proteomes" id="UP000289465"/>
    </source>
</evidence>
<evidence type="ECO:0000313" key="2">
    <source>
        <dbReference type="EMBL" id="SSW70083.1"/>
    </source>
</evidence>
<dbReference type="AlphaFoldDB" id="A0A446CQK3"/>
<sequence>MKFDIYGRFQLDIHREGGAWAAYRPVAGKRVPASDLAIPPEVSADELAEYLDDIYHELAGPGDRISRIG</sequence>
<dbReference type="Proteomes" id="UP000289465">
    <property type="component" value="Unassembled WGS sequence"/>
</dbReference>
<feature type="domain" description="DUF7661" evidence="1">
    <location>
        <begin position="1"/>
        <end position="63"/>
    </location>
</feature>
<evidence type="ECO:0000313" key="5">
    <source>
        <dbReference type="Proteomes" id="UP001456224"/>
    </source>
</evidence>
<reference evidence="3 5" key="2">
    <citation type="submission" date="2024-03" db="EMBL/GenBank/DDBJ databases">
        <title>Reference genomes for the five species model microbial community.</title>
        <authorList>
            <person name="Padfield D."/>
        </authorList>
    </citation>
    <scope>NUCLEOTIDE SEQUENCE [LARGE SCALE GENOMIC DNA]</scope>
    <source>
        <strain evidence="3 5">AB1</strain>
    </source>
</reference>
<dbReference type="OrthoDB" id="8758505at2"/>
<reference evidence="2 4" key="1">
    <citation type="submission" date="2018-07" db="EMBL/GenBank/DDBJ databases">
        <authorList>
            <person name="Peeters C."/>
        </authorList>
    </citation>
    <scope>NUCLEOTIDE SEQUENCE [LARGE SCALE GENOMIC DNA]</scope>
    <source>
        <strain evidence="2 4">LMG 30378</strain>
    </source>
</reference>